<evidence type="ECO:0000256" key="1">
    <source>
        <dbReference type="SAM" id="MobiDB-lite"/>
    </source>
</evidence>
<feature type="region of interest" description="Disordered" evidence="1">
    <location>
        <begin position="1"/>
        <end position="32"/>
    </location>
</feature>
<accession>A0A7J8FZA3</accession>
<keyword evidence="3" id="KW-1185">Reference proteome</keyword>
<dbReference type="Proteomes" id="UP000550707">
    <property type="component" value="Unassembled WGS sequence"/>
</dbReference>
<organism evidence="2 3">
    <name type="scientific">Molossus molossus</name>
    <name type="common">Pallas' mastiff bat</name>
    <name type="synonym">Vespertilio molossus</name>
    <dbReference type="NCBI Taxonomy" id="27622"/>
    <lineage>
        <taxon>Eukaryota</taxon>
        <taxon>Metazoa</taxon>
        <taxon>Chordata</taxon>
        <taxon>Craniata</taxon>
        <taxon>Vertebrata</taxon>
        <taxon>Euteleostomi</taxon>
        <taxon>Mammalia</taxon>
        <taxon>Eutheria</taxon>
        <taxon>Laurasiatheria</taxon>
        <taxon>Chiroptera</taxon>
        <taxon>Yangochiroptera</taxon>
        <taxon>Molossidae</taxon>
        <taxon>Molossus</taxon>
    </lineage>
</organism>
<dbReference type="AlphaFoldDB" id="A0A7J8FZA3"/>
<protein>
    <submittedName>
        <fullName evidence="2">Uncharacterized protein</fullName>
    </submittedName>
</protein>
<reference evidence="2 3" key="1">
    <citation type="journal article" date="2020" name="Nature">
        <title>Six reference-quality genomes reveal evolution of bat adaptations.</title>
        <authorList>
            <person name="Jebb D."/>
            <person name="Huang Z."/>
            <person name="Pippel M."/>
            <person name="Hughes G.M."/>
            <person name="Lavrichenko K."/>
            <person name="Devanna P."/>
            <person name="Winkler S."/>
            <person name="Jermiin L.S."/>
            <person name="Skirmuntt E.C."/>
            <person name="Katzourakis A."/>
            <person name="Burkitt-Gray L."/>
            <person name="Ray D.A."/>
            <person name="Sullivan K.A.M."/>
            <person name="Roscito J.G."/>
            <person name="Kirilenko B.M."/>
            <person name="Davalos L.M."/>
            <person name="Corthals A.P."/>
            <person name="Power M.L."/>
            <person name="Jones G."/>
            <person name="Ransome R.D."/>
            <person name="Dechmann D.K.N."/>
            <person name="Locatelli A.G."/>
            <person name="Puechmaille S.J."/>
            <person name="Fedrigo O."/>
            <person name="Jarvis E.D."/>
            <person name="Hiller M."/>
            <person name="Vernes S.C."/>
            <person name="Myers E.W."/>
            <person name="Teeling E.C."/>
        </authorList>
    </citation>
    <scope>NUCLEOTIDE SEQUENCE [LARGE SCALE GENOMIC DNA]</scope>
    <source>
        <strain evidence="2">MMolMol1</strain>
        <tissue evidence="2">Muscle</tissue>
    </source>
</reference>
<name>A0A7J8FZA3_MOLMO</name>
<dbReference type="InParanoid" id="A0A7J8FZA3"/>
<evidence type="ECO:0000313" key="3">
    <source>
        <dbReference type="Proteomes" id="UP000550707"/>
    </source>
</evidence>
<dbReference type="EMBL" id="JACASF010000010">
    <property type="protein sequence ID" value="KAF6453020.1"/>
    <property type="molecule type" value="Genomic_DNA"/>
</dbReference>
<comment type="caution">
    <text evidence="2">The sequence shown here is derived from an EMBL/GenBank/DDBJ whole genome shotgun (WGS) entry which is preliminary data.</text>
</comment>
<sequence>MPLAAVGGERRDTSRASLRGNPENPGESRKSAAAAAAAAAAIPGQAEAPSLPAPSAGPGELSWRCAAAPGAGARPGQPRFPDINTYICAVQYISHWLYVVFENLTCGWSQQRCFKPFILVRYIAV</sequence>
<evidence type="ECO:0000313" key="2">
    <source>
        <dbReference type="EMBL" id="KAF6453020.1"/>
    </source>
</evidence>
<gene>
    <name evidence="2" type="ORF">HJG59_008291</name>
</gene>
<proteinExistence type="predicted"/>